<gene>
    <name evidence="3" type="ORF">Z518_04399</name>
</gene>
<dbReference type="InterPro" id="IPR046496">
    <property type="entry name" value="DUF6589"/>
</dbReference>
<organism evidence="3 4">
    <name type="scientific">Rhinocladiella mackenziei CBS 650.93</name>
    <dbReference type="NCBI Taxonomy" id="1442369"/>
    <lineage>
        <taxon>Eukaryota</taxon>
        <taxon>Fungi</taxon>
        <taxon>Dikarya</taxon>
        <taxon>Ascomycota</taxon>
        <taxon>Pezizomycotina</taxon>
        <taxon>Eurotiomycetes</taxon>
        <taxon>Chaetothyriomycetidae</taxon>
        <taxon>Chaetothyriales</taxon>
        <taxon>Herpotrichiellaceae</taxon>
        <taxon>Rhinocladiella</taxon>
    </lineage>
</organism>
<dbReference type="VEuPathDB" id="FungiDB:Z518_04399"/>
<dbReference type="EMBL" id="KN847477">
    <property type="protein sequence ID" value="KIX06423.1"/>
    <property type="molecule type" value="Genomic_DNA"/>
</dbReference>
<evidence type="ECO:0000313" key="4">
    <source>
        <dbReference type="Proteomes" id="UP000053617"/>
    </source>
</evidence>
<dbReference type="RefSeq" id="XP_013273559.1">
    <property type="nucleotide sequence ID" value="XM_013418105.1"/>
</dbReference>
<dbReference type="GeneID" id="25292470"/>
<feature type="domain" description="DUF6589" evidence="2">
    <location>
        <begin position="538"/>
        <end position="766"/>
    </location>
</feature>
<proteinExistence type="predicted"/>
<protein>
    <recommendedName>
        <fullName evidence="2">DUF6589 domain-containing protein</fullName>
    </recommendedName>
</protein>
<feature type="region of interest" description="Disordered" evidence="1">
    <location>
        <begin position="67"/>
        <end position="113"/>
    </location>
</feature>
<sequence length="833" mass="94924">MSAPTEFQNINSDGPLSSIPPSSPPEIAINKRLRRDSTSPAFRPQPTTRPQRSPILCARCAACPTCRGRRQRSGSPPQDSQADPQHELSRDSTDENGTDEPRPQPRRRVRISARAAPISPAQKIEMTYNTYWQKWRWGIGEFVQHSYNCRDLDSAHRRRWQRFRRWLAESSASLQIWEDLPPAQRELMFQAFGGWDYVMQCLDKELCALECLDAFGSWNIHRKEQLADMIVGVGQQTIETAPKFGAMLHGLVINQRTAKESKRPTKKNEKEEERAAAKVATIAAIILFSRHSNSNNNIPVNVGLHCLDAGVGKRTISILQGMGLCPSFATLKNKEEVLRSAAAAEIRRVGQGPHRIYGAWDNFEFKDHRQHERIGDASTFRSTTTAVICIGDDHEEPTLLHDMWRQNQPIKPTTIVKNMIAGDALRDIQMFFLRRAFQNVFPQLVSECIYKGGDLPKILSTQLIRPAATITLPLRAILVNESTNENTIKIIDDIFLNQLGFESDSEVWKQELRCMIGDVKTINRMQSGSQNDETSPLQDNSTLQFACDQLGRAKASNGKIFEELAQDMFDAKIIALAIFKEWLKSLDVMAFELLINKLYTMIFKTDLTIQGRHHDDQYSNNLYFIRHMMTYQLLDYSVHHGDLYLLREALRQCCIIFQAPSARKGNYAREVIRFLDLIDGEATDAVLSDAILKSALVNIKGGRGSFYPTDKHLEHINLAIRNGLADQRSSFDKTAWIQNRILNIPFRQQLRDVFSREFGKISSEHHTKKDAGQDVFHFAARLASNFMKKKDDRVAFEVVDLEYEGRRAYPDAVLRYNIRSGHNWNTTDAEDSS</sequence>
<dbReference type="Proteomes" id="UP000053617">
    <property type="component" value="Unassembled WGS sequence"/>
</dbReference>
<dbReference type="Pfam" id="PF20231">
    <property type="entry name" value="DUF6589"/>
    <property type="match status" value="2"/>
</dbReference>
<keyword evidence="4" id="KW-1185">Reference proteome</keyword>
<dbReference type="STRING" id="1442369.A0A0D2H7Q3"/>
<name>A0A0D2H7Q3_9EURO</name>
<feature type="region of interest" description="Disordered" evidence="1">
    <location>
        <begin position="1"/>
        <end position="53"/>
    </location>
</feature>
<evidence type="ECO:0000313" key="3">
    <source>
        <dbReference type="EMBL" id="KIX06423.1"/>
    </source>
</evidence>
<dbReference type="AlphaFoldDB" id="A0A0D2H7Q3"/>
<reference evidence="3 4" key="1">
    <citation type="submission" date="2015-01" db="EMBL/GenBank/DDBJ databases">
        <title>The Genome Sequence of Rhinocladiella mackenzie CBS 650.93.</title>
        <authorList>
            <consortium name="The Broad Institute Genomics Platform"/>
            <person name="Cuomo C."/>
            <person name="de Hoog S."/>
            <person name="Gorbushina A."/>
            <person name="Stielow B."/>
            <person name="Teixiera M."/>
            <person name="Abouelleil A."/>
            <person name="Chapman S.B."/>
            <person name="Priest M."/>
            <person name="Young S.K."/>
            <person name="Wortman J."/>
            <person name="Nusbaum C."/>
            <person name="Birren B."/>
        </authorList>
    </citation>
    <scope>NUCLEOTIDE SEQUENCE [LARGE SCALE GENOMIC DNA]</scope>
    <source>
        <strain evidence="3 4">CBS 650.93</strain>
    </source>
</reference>
<evidence type="ECO:0000256" key="1">
    <source>
        <dbReference type="SAM" id="MobiDB-lite"/>
    </source>
</evidence>
<feature type="compositionally biased region" description="Basic and acidic residues" evidence="1">
    <location>
        <begin position="84"/>
        <end position="103"/>
    </location>
</feature>
<feature type="domain" description="DUF6589" evidence="2">
    <location>
        <begin position="460"/>
        <end position="527"/>
    </location>
</feature>
<dbReference type="HOGENOM" id="CLU_340703_0_0_1"/>
<accession>A0A0D2H7Q3</accession>
<feature type="compositionally biased region" description="Polar residues" evidence="1">
    <location>
        <begin position="1"/>
        <end position="11"/>
    </location>
</feature>
<dbReference type="OrthoDB" id="3919880at2759"/>
<feature type="compositionally biased region" description="Polar residues" evidence="1">
    <location>
        <begin position="73"/>
        <end position="83"/>
    </location>
</feature>
<evidence type="ECO:0000259" key="2">
    <source>
        <dbReference type="Pfam" id="PF20231"/>
    </source>
</evidence>